<keyword evidence="4" id="KW-1185">Reference proteome</keyword>
<keyword evidence="1" id="KW-0812">Transmembrane</keyword>
<dbReference type="Gene3D" id="3.40.710.10">
    <property type="entry name" value="DD-peptidase/beta-lactamase superfamily"/>
    <property type="match status" value="1"/>
</dbReference>
<accession>A0ABV9GVR0</accession>
<keyword evidence="1" id="KW-0472">Membrane</keyword>
<dbReference type="Proteomes" id="UP001595967">
    <property type="component" value="Unassembled WGS sequence"/>
</dbReference>
<dbReference type="InterPro" id="IPR050789">
    <property type="entry name" value="Diverse_Enzym_Activities"/>
</dbReference>
<dbReference type="RefSeq" id="WP_377725381.1">
    <property type="nucleotide sequence ID" value="NZ_JBHSEW010000005.1"/>
</dbReference>
<protein>
    <submittedName>
        <fullName evidence="3">Serine hydrolase domain-containing protein</fullName>
        <ecNumber evidence="3">3.-.-.-</ecNumber>
    </submittedName>
</protein>
<sequence length="394" mass="43858">MRIYYRLLIYSIVLLLVFIPWLAWETDRNMVRRWIYPAQGQLAAWSTRCDAQAPRWLDTLARAMATAHDSPANQLAFVTRSGAVSVCTNGWEGAPILSPRLAPDTPMRLASLSKIVSFIGLTGVPAAEQAAWLDAPLVEVLGLASPYADARVGRIRVRDLLNHSAGFDRLKTEDPITRFQNTRKQQRPWCPYDLGTLAHTRLDYAPGSRFAYHNLDYCLAAAAYEKRFGRSLWTALAEDFHLHDHGLDWLDQRDTPVAYNFMHAGLTSPDAGFVQRLDWYAARAPMGLTGNAGGLARFIDAQRPLLTLAQNLRDDSIACDARQLFACYDGFLNRVEVDGQRLWQQGGYLYGMAALFVMDEAGNFIVWLGAGEGRPLTAAPQQVRQALLENGGGA</sequence>
<proteinExistence type="predicted"/>
<keyword evidence="1" id="KW-1133">Transmembrane helix</keyword>
<organism evidence="3 4">
    <name type="scientific">Comamonas nitrativorans</name>
    <dbReference type="NCBI Taxonomy" id="108437"/>
    <lineage>
        <taxon>Bacteria</taxon>
        <taxon>Pseudomonadati</taxon>
        <taxon>Pseudomonadota</taxon>
        <taxon>Betaproteobacteria</taxon>
        <taxon>Burkholderiales</taxon>
        <taxon>Comamonadaceae</taxon>
        <taxon>Comamonas</taxon>
    </lineage>
</organism>
<dbReference type="InterPro" id="IPR012338">
    <property type="entry name" value="Beta-lactam/transpept-like"/>
</dbReference>
<keyword evidence="3" id="KW-0378">Hydrolase</keyword>
<evidence type="ECO:0000259" key="2">
    <source>
        <dbReference type="Pfam" id="PF00144"/>
    </source>
</evidence>
<name>A0ABV9GVR0_9BURK</name>
<dbReference type="SUPFAM" id="SSF56601">
    <property type="entry name" value="beta-lactamase/transpeptidase-like"/>
    <property type="match status" value="1"/>
</dbReference>
<feature type="domain" description="Beta-lactamase-related" evidence="2">
    <location>
        <begin position="100"/>
        <end position="372"/>
    </location>
</feature>
<reference evidence="4" key="1">
    <citation type="journal article" date="2019" name="Int. J. Syst. Evol. Microbiol.">
        <title>The Global Catalogue of Microorganisms (GCM) 10K type strain sequencing project: providing services to taxonomists for standard genome sequencing and annotation.</title>
        <authorList>
            <consortium name="The Broad Institute Genomics Platform"/>
            <consortium name="The Broad Institute Genome Sequencing Center for Infectious Disease"/>
            <person name="Wu L."/>
            <person name="Ma J."/>
        </authorList>
    </citation>
    <scope>NUCLEOTIDE SEQUENCE [LARGE SCALE GENOMIC DNA]</scope>
    <source>
        <strain evidence="4">JCM 11650</strain>
    </source>
</reference>
<dbReference type="Pfam" id="PF00144">
    <property type="entry name" value="Beta-lactamase"/>
    <property type="match status" value="1"/>
</dbReference>
<evidence type="ECO:0000313" key="3">
    <source>
        <dbReference type="EMBL" id="MFC4622093.1"/>
    </source>
</evidence>
<gene>
    <name evidence="3" type="ORF">ACFO3A_07660</name>
</gene>
<feature type="transmembrane region" description="Helical" evidence="1">
    <location>
        <begin position="7"/>
        <end position="24"/>
    </location>
</feature>
<evidence type="ECO:0000256" key="1">
    <source>
        <dbReference type="SAM" id="Phobius"/>
    </source>
</evidence>
<dbReference type="GO" id="GO:0016787">
    <property type="term" value="F:hydrolase activity"/>
    <property type="evidence" value="ECO:0007669"/>
    <property type="project" value="UniProtKB-KW"/>
</dbReference>
<dbReference type="PANTHER" id="PTHR43283:SF3">
    <property type="entry name" value="BETA-LACTAMASE FAMILY PROTEIN (AFU_ORTHOLOGUE AFUA_5G07500)"/>
    <property type="match status" value="1"/>
</dbReference>
<dbReference type="InterPro" id="IPR001466">
    <property type="entry name" value="Beta-lactam-related"/>
</dbReference>
<dbReference type="EC" id="3.-.-.-" evidence="3"/>
<dbReference type="EMBL" id="JBHSEW010000005">
    <property type="protein sequence ID" value="MFC4622093.1"/>
    <property type="molecule type" value="Genomic_DNA"/>
</dbReference>
<comment type="caution">
    <text evidence="3">The sequence shown here is derived from an EMBL/GenBank/DDBJ whole genome shotgun (WGS) entry which is preliminary data.</text>
</comment>
<evidence type="ECO:0000313" key="4">
    <source>
        <dbReference type="Proteomes" id="UP001595967"/>
    </source>
</evidence>
<dbReference type="PANTHER" id="PTHR43283">
    <property type="entry name" value="BETA-LACTAMASE-RELATED"/>
    <property type="match status" value="1"/>
</dbReference>